<evidence type="ECO:0000256" key="4">
    <source>
        <dbReference type="ARBA" id="ARBA00022842"/>
    </source>
</evidence>
<comment type="caution">
    <text evidence="10">Lacks conserved residue(s) required for the propagation of feature annotation.</text>
</comment>
<keyword evidence="4 10" id="KW-0460">Magnesium</keyword>
<sequence>MYDMNKWQHIFKLDPNKEISDDNLEQICDSGTDAIIVGGTDHVTLDGVLHLLSRIRRYVVPVILEISNLDVITPGFDFYYIPMVMNSKDKKWMMDIHHHAVKTYGDVMDWDNVMVEGYCILNEDAKAFQLTNCTIPDEEGVLAYALMAEKMFRLPIFYIEYSGKLGDPALVKKVKQKLDHTLLFYGGGIHTAEEAKQMKENADVVIVGNSIYENFKQALTTVKAVKGEG</sequence>
<feature type="binding site" evidence="10">
    <location>
        <position position="14"/>
    </location>
    <ligand>
        <name>Mg(2+)</name>
        <dbReference type="ChEBI" id="CHEBI:18420"/>
    </ligand>
</feature>
<feature type="binding site" evidence="10">
    <location>
        <position position="12"/>
    </location>
    <ligand>
        <name>sn-glycerol 1-phosphate</name>
        <dbReference type="ChEBI" id="CHEBI:57685"/>
    </ligand>
</feature>
<name>A0A9X4AMJ9_9BACI</name>
<accession>A0A9X4AMJ9</accession>
<keyword evidence="1 10" id="KW-0444">Lipid biosynthesis</keyword>
<gene>
    <name evidence="10" type="primary">pcrB</name>
    <name evidence="11" type="ORF">NC797_12885</name>
</gene>
<dbReference type="InterPro" id="IPR038597">
    <property type="entry name" value="GGGP/HepGP_synthase_sf"/>
</dbReference>
<keyword evidence="2 10" id="KW-0808">Transferase</keyword>
<dbReference type="CDD" id="cd02812">
    <property type="entry name" value="PcrB_like"/>
    <property type="match status" value="1"/>
</dbReference>
<reference evidence="11" key="1">
    <citation type="submission" date="2022-06" db="EMBL/GenBank/DDBJ databases">
        <title>Aquibacillus sp. a new bacterium isolated from soil saline samples.</title>
        <authorList>
            <person name="Galisteo C."/>
            <person name="De La Haba R."/>
            <person name="Sanchez-Porro C."/>
            <person name="Ventosa A."/>
        </authorList>
    </citation>
    <scope>NUCLEOTIDE SEQUENCE</scope>
    <source>
        <strain evidence="11">3ASR75-11</strain>
    </source>
</reference>
<evidence type="ECO:0000256" key="1">
    <source>
        <dbReference type="ARBA" id="ARBA00022516"/>
    </source>
</evidence>
<evidence type="ECO:0000256" key="9">
    <source>
        <dbReference type="ARBA" id="ARBA00066888"/>
    </source>
</evidence>
<feature type="binding site" evidence="10">
    <location>
        <begin position="158"/>
        <end position="163"/>
    </location>
    <ligand>
        <name>sn-glycerol 1-phosphate</name>
        <dbReference type="ChEBI" id="CHEBI:57685"/>
    </ligand>
</feature>
<dbReference type="HAMAP" id="MF_00112">
    <property type="entry name" value="GGGP_HepGP_synthase"/>
    <property type="match status" value="1"/>
</dbReference>
<feature type="binding site" evidence="10">
    <location>
        <position position="40"/>
    </location>
    <ligand>
        <name>Mg(2+)</name>
        <dbReference type="ChEBI" id="CHEBI:18420"/>
    </ligand>
</feature>
<dbReference type="Gene3D" id="3.20.20.390">
    <property type="entry name" value="FMN-linked oxidoreductases"/>
    <property type="match status" value="1"/>
</dbReference>
<dbReference type="RefSeq" id="WP_272437205.1">
    <property type="nucleotide sequence ID" value="NZ_JAMQKB010000014.1"/>
</dbReference>
<dbReference type="NCBIfam" id="NF003197">
    <property type="entry name" value="PRK04169.1-1"/>
    <property type="match status" value="1"/>
</dbReference>
<evidence type="ECO:0000256" key="10">
    <source>
        <dbReference type="HAMAP-Rule" id="MF_00112"/>
    </source>
</evidence>
<dbReference type="GO" id="GO:0000287">
    <property type="term" value="F:magnesium ion binding"/>
    <property type="evidence" value="ECO:0007669"/>
    <property type="project" value="UniProtKB-UniRule"/>
</dbReference>
<comment type="similarity">
    <text evidence="10">Belongs to the GGGP/HepGP synthase family. Group I subfamily.</text>
</comment>
<keyword evidence="3 10" id="KW-0479">Metal-binding</keyword>
<keyword evidence="6 10" id="KW-0594">Phospholipid biosynthesis</keyword>
<feature type="binding site" evidence="10">
    <location>
        <begin position="208"/>
        <end position="209"/>
    </location>
    <ligand>
        <name>sn-glycerol 1-phosphate</name>
        <dbReference type="ChEBI" id="CHEBI:57685"/>
    </ligand>
</feature>
<organism evidence="11 12">
    <name type="scientific">Terrihalobacillus insolitus</name>
    <dbReference type="NCBI Taxonomy" id="2950438"/>
    <lineage>
        <taxon>Bacteria</taxon>
        <taxon>Bacillati</taxon>
        <taxon>Bacillota</taxon>
        <taxon>Bacilli</taxon>
        <taxon>Bacillales</taxon>
        <taxon>Bacillaceae</taxon>
        <taxon>Terrihalobacillus</taxon>
    </lineage>
</organism>
<evidence type="ECO:0000256" key="7">
    <source>
        <dbReference type="ARBA" id="ARBA00023264"/>
    </source>
</evidence>
<comment type="subunit">
    <text evidence="10">Homodimer.</text>
</comment>
<evidence type="ECO:0000256" key="2">
    <source>
        <dbReference type="ARBA" id="ARBA00022679"/>
    </source>
</evidence>
<keyword evidence="5 10" id="KW-0443">Lipid metabolism</keyword>
<dbReference type="Pfam" id="PF01884">
    <property type="entry name" value="PcrB"/>
    <property type="match status" value="1"/>
</dbReference>
<proteinExistence type="inferred from homology"/>
<comment type="caution">
    <text evidence="11">The sequence shown here is derived from an EMBL/GenBank/DDBJ whole genome shotgun (WGS) entry which is preliminary data.</text>
</comment>
<evidence type="ECO:0000256" key="5">
    <source>
        <dbReference type="ARBA" id="ARBA00023098"/>
    </source>
</evidence>
<dbReference type="FunFam" id="3.20.20.390:FF:000001">
    <property type="entry name" value="Heptaprenylglyceryl phosphate synthase"/>
    <property type="match status" value="1"/>
</dbReference>
<comment type="catalytic activity">
    <reaction evidence="8 10">
        <text>sn-glycerol 1-phosphate + all-trans-heptaprenyl diphosphate = 3-heptaprenyl-sn-glycero-1-phosphate + diphosphate</text>
        <dbReference type="Rhea" id="RHEA:33495"/>
        <dbReference type="ChEBI" id="CHEBI:33019"/>
        <dbReference type="ChEBI" id="CHEBI:57685"/>
        <dbReference type="ChEBI" id="CHEBI:58206"/>
        <dbReference type="ChEBI" id="CHEBI:64781"/>
        <dbReference type="EC" id="2.5.1.n9"/>
    </reaction>
</comment>
<dbReference type="GO" id="GO:0046474">
    <property type="term" value="P:glycerophospholipid biosynthetic process"/>
    <property type="evidence" value="ECO:0007669"/>
    <property type="project" value="UniProtKB-UniRule"/>
</dbReference>
<protein>
    <recommendedName>
        <fullName evidence="9 10">Heptaprenylglyceryl phosphate synthase</fullName>
        <shortName evidence="10">HepGP synthase</shortName>
        <ecNumber evidence="9 10">2.5.1.n9</ecNumber>
    </recommendedName>
    <alternativeName>
        <fullName evidence="10">Glycerol-1-phosphate heptaprenyltransferase</fullName>
    </alternativeName>
</protein>
<evidence type="ECO:0000256" key="3">
    <source>
        <dbReference type="ARBA" id="ARBA00022723"/>
    </source>
</evidence>
<dbReference type="GO" id="GO:0120536">
    <property type="term" value="F:heptaprenylglyceryl phosphate synthase activity"/>
    <property type="evidence" value="ECO:0007669"/>
    <property type="project" value="UniProtKB-ARBA"/>
</dbReference>
<dbReference type="EMBL" id="JAMQKB010000014">
    <property type="protein sequence ID" value="MDC3425396.1"/>
    <property type="molecule type" value="Genomic_DNA"/>
</dbReference>
<evidence type="ECO:0000256" key="6">
    <source>
        <dbReference type="ARBA" id="ARBA00023209"/>
    </source>
</evidence>
<evidence type="ECO:0000313" key="11">
    <source>
        <dbReference type="EMBL" id="MDC3425396.1"/>
    </source>
</evidence>
<dbReference type="NCBIfam" id="TIGR01768">
    <property type="entry name" value="GGGP-family"/>
    <property type="match status" value="1"/>
</dbReference>
<feature type="binding site" evidence="10">
    <location>
        <position position="188"/>
    </location>
    <ligand>
        <name>sn-glycerol 1-phosphate</name>
        <dbReference type="ChEBI" id="CHEBI:57685"/>
    </ligand>
</feature>
<comment type="function">
    <text evidence="10">Prenyltransferase that catalyzes in vivo the transfer of the heptaprenyl moiety of heptaprenyl pyrophosphate (HepPP; 35 carbon atoms) to the C3 hydroxyl of sn-glycerol-1-phosphate (G1P), producing heptaprenylglyceryl phosphate (HepGP). This reaction is an ether-bond-formation step in the biosynthesis of archaea-type G1P-based membrane lipids found in Bacillales.</text>
</comment>
<dbReference type="InterPro" id="IPR008205">
    <property type="entry name" value="GGGP_HepGP_synthase"/>
</dbReference>
<evidence type="ECO:0000313" key="12">
    <source>
        <dbReference type="Proteomes" id="UP001145050"/>
    </source>
</evidence>
<keyword evidence="7 10" id="KW-1208">Phospholipid metabolism</keyword>
<evidence type="ECO:0000256" key="8">
    <source>
        <dbReference type="ARBA" id="ARBA00048318"/>
    </source>
</evidence>
<dbReference type="InterPro" id="IPR039074">
    <property type="entry name" value="GGGP/HepGP_synthase_I"/>
</dbReference>
<dbReference type="PANTHER" id="PTHR40029:SF2">
    <property type="entry name" value="HEPTAPRENYLGLYCERYL PHOSPHATE SYNTHASE"/>
    <property type="match status" value="1"/>
</dbReference>
<dbReference type="SUPFAM" id="SSF51395">
    <property type="entry name" value="FMN-linked oxidoreductases"/>
    <property type="match status" value="1"/>
</dbReference>
<comment type="pathway">
    <text evidence="10">Membrane lipid metabolism; glycerophospholipid metabolism.</text>
</comment>
<comment type="cofactor">
    <cofactor evidence="10">
        <name>Mg(2+)</name>
        <dbReference type="ChEBI" id="CHEBI:18420"/>
    </cofactor>
</comment>
<dbReference type="EC" id="2.5.1.n9" evidence="9 10"/>
<dbReference type="NCBIfam" id="NF003199">
    <property type="entry name" value="PRK04169.1-3"/>
    <property type="match status" value="1"/>
</dbReference>
<dbReference type="PANTHER" id="PTHR40029">
    <property type="match status" value="1"/>
</dbReference>
<dbReference type="AlphaFoldDB" id="A0A9X4AMJ9"/>
<keyword evidence="12" id="KW-1185">Reference proteome</keyword>
<dbReference type="Proteomes" id="UP001145050">
    <property type="component" value="Unassembled WGS sequence"/>
</dbReference>